<proteinExistence type="predicted"/>
<dbReference type="STRING" id="554155.C5FBN5"/>
<dbReference type="Pfam" id="PF17784">
    <property type="entry name" value="Sulfotransfer_4"/>
    <property type="match status" value="1"/>
</dbReference>
<dbReference type="HOGENOM" id="CLU_061199_0_1_1"/>
<dbReference type="Proteomes" id="UP000002035">
    <property type="component" value="Unassembled WGS sequence"/>
</dbReference>
<evidence type="ECO:0000313" key="2">
    <source>
        <dbReference type="Proteomes" id="UP000002035"/>
    </source>
</evidence>
<evidence type="ECO:0000313" key="1">
    <source>
        <dbReference type="EMBL" id="EEQ27219.1"/>
    </source>
</evidence>
<dbReference type="PANTHER" id="PTHR36978:SF4">
    <property type="entry name" value="P-LOOP CONTAINING NUCLEOSIDE TRIPHOSPHATE HYDROLASE PROTEIN"/>
    <property type="match status" value="1"/>
</dbReference>
<dbReference type="RefSeq" id="XP_002850003.1">
    <property type="nucleotide sequence ID" value="XM_002849957.1"/>
</dbReference>
<dbReference type="AlphaFoldDB" id="C5FBN5"/>
<gene>
    <name evidence="1" type="ORF">MCYG_00107</name>
</gene>
<dbReference type="EMBL" id="DS995701">
    <property type="protein sequence ID" value="EEQ27219.1"/>
    <property type="molecule type" value="Genomic_DNA"/>
</dbReference>
<dbReference type="PANTHER" id="PTHR36978">
    <property type="entry name" value="P-LOOP CONTAINING NUCLEOTIDE TRIPHOSPHATE HYDROLASE"/>
    <property type="match status" value="1"/>
</dbReference>
<dbReference type="VEuPathDB" id="FungiDB:MCYG_00107"/>
<dbReference type="SUPFAM" id="SSF52540">
    <property type="entry name" value="P-loop containing nucleoside triphosphate hydrolases"/>
    <property type="match status" value="1"/>
</dbReference>
<dbReference type="InterPro" id="IPR027417">
    <property type="entry name" value="P-loop_NTPase"/>
</dbReference>
<organism evidence="1 2">
    <name type="scientific">Arthroderma otae (strain ATCC MYA-4605 / CBS 113480)</name>
    <name type="common">Microsporum canis</name>
    <dbReference type="NCBI Taxonomy" id="554155"/>
    <lineage>
        <taxon>Eukaryota</taxon>
        <taxon>Fungi</taxon>
        <taxon>Dikarya</taxon>
        <taxon>Ascomycota</taxon>
        <taxon>Pezizomycotina</taxon>
        <taxon>Eurotiomycetes</taxon>
        <taxon>Eurotiomycetidae</taxon>
        <taxon>Onygenales</taxon>
        <taxon>Arthrodermataceae</taxon>
        <taxon>Microsporum</taxon>
    </lineage>
</organism>
<dbReference type="eggNOG" id="ENOG502RYDN">
    <property type="taxonomic scope" value="Eukaryota"/>
</dbReference>
<sequence length="267" mass="30183">MNPSTDPKRCEMKVLSLGLPRSGTLSMAKALTALGYRNVHHTLTDADGGEAAWRVFNRAADTTYPVLPTYKHEQTFSREQWDEVYGGREAVTEAAAMFGPQLVKVYPGAKVVLVKRDFDRWFNSLDRVVLKGLWNPLSDFFSGVIQPLLGLSSASAMRKVLLGFFEAKDVEGIRKNARTTFDRYYREIEELVPPGQLLHYRMGDGWEPLCEFLGKPVPDMEFPWVNEEAELKQKHRGMLLSYTVAAMGRGRGLALWMMARKTGFITV</sequence>
<protein>
    <recommendedName>
        <fullName evidence="3">NAD dependent epimerase/dehydratase</fullName>
    </recommendedName>
</protein>
<keyword evidence="2" id="KW-1185">Reference proteome</keyword>
<reference evidence="2" key="1">
    <citation type="journal article" date="2012" name="MBio">
        <title>Comparative genome analysis of Trichophyton rubrum and related dermatophytes reveals candidate genes involved in infection.</title>
        <authorList>
            <person name="Martinez D.A."/>
            <person name="Oliver B.G."/>
            <person name="Graeser Y."/>
            <person name="Goldberg J.M."/>
            <person name="Li W."/>
            <person name="Martinez-Rossi N.M."/>
            <person name="Monod M."/>
            <person name="Shelest E."/>
            <person name="Barton R.C."/>
            <person name="Birch E."/>
            <person name="Brakhage A.A."/>
            <person name="Chen Z."/>
            <person name="Gurr S.J."/>
            <person name="Heiman D."/>
            <person name="Heitman J."/>
            <person name="Kosti I."/>
            <person name="Rossi A."/>
            <person name="Saif S."/>
            <person name="Samalova M."/>
            <person name="Saunders C.W."/>
            <person name="Shea T."/>
            <person name="Summerbell R.C."/>
            <person name="Xu J."/>
            <person name="Young S."/>
            <person name="Zeng Q."/>
            <person name="Birren B.W."/>
            <person name="Cuomo C.A."/>
            <person name="White T.C."/>
        </authorList>
    </citation>
    <scope>NUCLEOTIDE SEQUENCE [LARGE SCALE GENOMIC DNA]</scope>
    <source>
        <strain evidence="2">ATCC MYA-4605 / CBS 113480</strain>
    </source>
</reference>
<dbReference type="InterPro" id="IPR040632">
    <property type="entry name" value="Sulfotransfer_4"/>
</dbReference>
<evidence type="ECO:0008006" key="3">
    <source>
        <dbReference type="Google" id="ProtNLM"/>
    </source>
</evidence>
<dbReference type="Gene3D" id="3.40.50.300">
    <property type="entry name" value="P-loop containing nucleotide triphosphate hydrolases"/>
    <property type="match status" value="1"/>
</dbReference>
<dbReference type="GeneID" id="9223457"/>
<accession>C5FBN5</accession>
<dbReference type="OrthoDB" id="408152at2759"/>
<dbReference type="OMA" id="TWGLRAD"/>
<name>C5FBN5_ARTOC</name>